<dbReference type="InterPro" id="IPR000979">
    <property type="entry name" value="Phosphodiesterase_MJ0936/Vps29"/>
</dbReference>
<protein>
    <recommendedName>
        <fullName evidence="2">Phosphoesterase</fullName>
        <ecNumber evidence="2">3.1.4.-</ecNumber>
    </recommendedName>
</protein>
<comment type="caution">
    <text evidence="4">The sequence shown here is derived from an EMBL/GenBank/DDBJ whole genome shotgun (WGS) entry which is preliminary data.</text>
</comment>
<sequence length="168" mass="18293">MKIAILSDIHDHIGNLEKIAQQIKAKVEAIIFLGDMCAPFTAGAMGQIGLPIYACLGNVDEDHIAMLQRGGDNFTWTPLTKEFGEVELDKKKIAFCHYPKLGELLAKTGDYDAVFFGHTHQVVNKKIGQSLLVNPGAVCGIVPGKGYVRATYAIYDTKTNSAQIVEIT</sequence>
<keyword evidence="2" id="KW-0479">Metal-binding</keyword>
<proteinExistence type="inferred from homology"/>
<evidence type="ECO:0000259" key="3">
    <source>
        <dbReference type="Pfam" id="PF12850"/>
    </source>
</evidence>
<dbReference type="AlphaFoldDB" id="A0A0G1U6U3"/>
<dbReference type="NCBIfam" id="TIGR00040">
    <property type="entry name" value="yfcE"/>
    <property type="match status" value="1"/>
</dbReference>
<dbReference type="InterPro" id="IPR053193">
    <property type="entry name" value="MetalloPDE_YfcE-like"/>
</dbReference>
<dbReference type="PANTHER" id="PTHR43165:SF1">
    <property type="entry name" value="PHOSPHODIESTERASE MJ0936"/>
    <property type="match status" value="1"/>
</dbReference>
<feature type="domain" description="Calcineurin-like phosphoesterase" evidence="3">
    <location>
        <begin position="1"/>
        <end position="159"/>
    </location>
</feature>
<dbReference type="InterPro" id="IPR041802">
    <property type="entry name" value="MPP_YfcE"/>
</dbReference>
<dbReference type="InterPro" id="IPR024654">
    <property type="entry name" value="Calcineurin-like_PHP_lpxH"/>
</dbReference>
<name>A0A0G1U6U3_9BACT</name>
<dbReference type="EMBL" id="LCNT01000001">
    <property type="protein sequence ID" value="KKU61928.1"/>
    <property type="molecule type" value="Genomic_DNA"/>
</dbReference>
<accession>A0A0G1U6U3</accession>
<evidence type="ECO:0000313" key="5">
    <source>
        <dbReference type="Proteomes" id="UP000033860"/>
    </source>
</evidence>
<dbReference type="Pfam" id="PF12850">
    <property type="entry name" value="Metallophos_2"/>
    <property type="match status" value="1"/>
</dbReference>
<dbReference type="Proteomes" id="UP000033860">
    <property type="component" value="Unassembled WGS sequence"/>
</dbReference>
<gene>
    <name evidence="4" type="ORF">UX85_C0001G0142</name>
</gene>
<comment type="cofactor">
    <cofactor evidence="2">
        <name>a divalent metal cation</name>
        <dbReference type="ChEBI" id="CHEBI:60240"/>
    </cofactor>
</comment>
<reference evidence="4 5" key="1">
    <citation type="journal article" date="2015" name="Nature">
        <title>rRNA introns, odd ribosomes, and small enigmatic genomes across a large radiation of phyla.</title>
        <authorList>
            <person name="Brown C.T."/>
            <person name="Hug L.A."/>
            <person name="Thomas B.C."/>
            <person name="Sharon I."/>
            <person name="Castelle C.J."/>
            <person name="Singh A."/>
            <person name="Wilkins M.J."/>
            <person name="Williams K.H."/>
            <person name="Banfield J.F."/>
        </authorList>
    </citation>
    <scope>NUCLEOTIDE SEQUENCE [LARGE SCALE GENOMIC DNA]</scope>
</reference>
<dbReference type="Gene3D" id="3.60.21.10">
    <property type="match status" value="1"/>
</dbReference>
<dbReference type="CDD" id="cd00841">
    <property type="entry name" value="MPP_YfcE"/>
    <property type="match status" value="1"/>
</dbReference>
<organism evidence="4 5">
    <name type="scientific">Candidatus Beckwithbacteria bacterium GW2011_GWB1_47_15</name>
    <dbReference type="NCBI Taxonomy" id="1618371"/>
    <lineage>
        <taxon>Bacteria</taxon>
        <taxon>Candidatus Beckwithiibacteriota</taxon>
    </lineage>
</organism>
<dbReference type="GO" id="GO:0046872">
    <property type="term" value="F:metal ion binding"/>
    <property type="evidence" value="ECO:0007669"/>
    <property type="project" value="UniProtKB-KW"/>
</dbReference>
<dbReference type="SUPFAM" id="SSF56300">
    <property type="entry name" value="Metallo-dependent phosphatases"/>
    <property type="match status" value="1"/>
</dbReference>
<dbReference type="InterPro" id="IPR029052">
    <property type="entry name" value="Metallo-depent_PP-like"/>
</dbReference>
<dbReference type="GO" id="GO:0016787">
    <property type="term" value="F:hydrolase activity"/>
    <property type="evidence" value="ECO:0007669"/>
    <property type="project" value="UniProtKB-UniRule"/>
</dbReference>
<comment type="similarity">
    <text evidence="1 2">Belongs to the metallophosphoesterase superfamily. YfcE family.</text>
</comment>
<evidence type="ECO:0000256" key="1">
    <source>
        <dbReference type="ARBA" id="ARBA00008950"/>
    </source>
</evidence>
<evidence type="ECO:0000256" key="2">
    <source>
        <dbReference type="RuleBase" id="RU362039"/>
    </source>
</evidence>
<evidence type="ECO:0000313" key="4">
    <source>
        <dbReference type="EMBL" id="KKU61928.1"/>
    </source>
</evidence>
<dbReference type="EC" id="3.1.4.-" evidence="2"/>
<dbReference type="PANTHER" id="PTHR43165">
    <property type="entry name" value="METALLOPHOSPHOESTERASE"/>
    <property type="match status" value="1"/>
</dbReference>